<gene>
    <name evidence="2" type="ORF">J2X04_002840</name>
</gene>
<comment type="caution">
    <text evidence="2">The sequence shown here is derived from an EMBL/GenBank/DDBJ whole genome shotgun (WGS) entry which is preliminary data.</text>
</comment>
<proteinExistence type="predicted"/>
<dbReference type="InterPro" id="IPR024975">
    <property type="entry name" value="NOV_C"/>
</dbReference>
<dbReference type="RefSeq" id="WP_310055218.1">
    <property type="nucleotide sequence ID" value="NZ_JAVDVW010000002.1"/>
</dbReference>
<evidence type="ECO:0000313" key="3">
    <source>
        <dbReference type="Proteomes" id="UP001267878"/>
    </source>
</evidence>
<name>A0ABU1VSJ7_9GAMM</name>
<feature type="domain" description="Protein NO VEIN C-terminal" evidence="1">
    <location>
        <begin position="169"/>
        <end position="266"/>
    </location>
</feature>
<dbReference type="Pfam" id="PF13020">
    <property type="entry name" value="NOV_C"/>
    <property type="match status" value="1"/>
</dbReference>
<evidence type="ECO:0000259" key="1">
    <source>
        <dbReference type="Pfam" id="PF13020"/>
    </source>
</evidence>
<accession>A0ABU1VSJ7</accession>
<organism evidence="2 3">
    <name type="scientific">Agrilutibacter niabensis</name>
    <dbReference type="NCBI Taxonomy" id="380628"/>
    <lineage>
        <taxon>Bacteria</taxon>
        <taxon>Pseudomonadati</taxon>
        <taxon>Pseudomonadota</taxon>
        <taxon>Gammaproteobacteria</taxon>
        <taxon>Lysobacterales</taxon>
        <taxon>Lysobacteraceae</taxon>
        <taxon>Agrilutibacter</taxon>
    </lineage>
</organism>
<dbReference type="Proteomes" id="UP001267878">
    <property type="component" value="Unassembled WGS sequence"/>
</dbReference>
<sequence>MATEDGVTGSAWTEAEVEATVAVYFQMLRMQELGQKPNKAEHNRRLQQLLPARNAASIEYKHRNISAVLILYGAQPLTGYKPLPNFQRLLVEVVGRALERDRALDEAAIRRVETPAEPPLLETFEGFVVEVPTPTVTVNDSRLEWVKRTPIKRDYLERESRNRSLGLAGELLVMEYEARRLHDLGAKQYADRIDHVSKTKGDGLGFDILSFDGDGRERFIEVKTTAYVAETPFFISPNEVKFSSEQPDKFHLYRLFAFRDKPQMFTLPGAVAANCLLDPVSYRATLLGNSVG</sequence>
<protein>
    <recommendedName>
        <fullName evidence="1">Protein NO VEIN C-terminal domain-containing protein</fullName>
    </recommendedName>
</protein>
<evidence type="ECO:0000313" key="2">
    <source>
        <dbReference type="EMBL" id="MDR7100459.1"/>
    </source>
</evidence>
<dbReference type="EMBL" id="JAVDVW010000002">
    <property type="protein sequence ID" value="MDR7100459.1"/>
    <property type="molecule type" value="Genomic_DNA"/>
</dbReference>
<reference evidence="2 3" key="1">
    <citation type="submission" date="2023-07" db="EMBL/GenBank/DDBJ databases">
        <title>Sorghum-associated microbial communities from plants grown in Nebraska, USA.</title>
        <authorList>
            <person name="Schachtman D."/>
        </authorList>
    </citation>
    <scope>NUCLEOTIDE SEQUENCE [LARGE SCALE GENOMIC DNA]</scope>
    <source>
        <strain evidence="2 3">BE187</strain>
    </source>
</reference>
<keyword evidence="3" id="KW-1185">Reference proteome</keyword>